<dbReference type="SUPFAM" id="SSF55347">
    <property type="entry name" value="Glyceraldehyde-3-phosphate dehydrogenase-like, C-terminal domain"/>
    <property type="match status" value="1"/>
</dbReference>
<dbReference type="Gene3D" id="3.30.360.10">
    <property type="entry name" value="Dihydrodipicolinate Reductase, domain 2"/>
    <property type="match status" value="1"/>
</dbReference>
<dbReference type="PANTHER" id="PTHR43818:SF11">
    <property type="entry name" value="BCDNA.GH03377"/>
    <property type="match status" value="1"/>
</dbReference>
<organism evidence="3">
    <name type="scientific">marine metagenome</name>
    <dbReference type="NCBI Taxonomy" id="408172"/>
    <lineage>
        <taxon>unclassified sequences</taxon>
        <taxon>metagenomes</taxon>
        <taxon>ecological metagenomes</taxon>
    </lineage>
</organism>
<feature type="domain" description="Gfo/Idh/MocA-like oxidoreductase N-terminal" evidence="2">
    <location>
        <begin position="3"/>
        <end position="84"/>
    </location>
</feature>
<dbReference type="Gene3D" id="3.40.50.720">
    <property type="entry name" value="NAD(P)-binding Rossmann-like Domain"/>
    <property type="match status" value="1"/>
</dbReference>
<dbReference type="SUPFAM" id="SSF51735">
    <property type="entry name" value="NAD(P)-binding Rossmann-fold domains"/>
    <property type="match status" value="1"/>
</dbReference>
<dbReference type="InterPro" id="IPR036291">
    <property type="entry name" value="NAD(P)-bd_dom_sf"/>
</dbReference>
<dbReference type="AlphaFoldDB" id="A0A382Y0A3"/>
<dbReference type="Pfam" id="PF01408">
    <property type="entry name" value="GFO_IDH_MocA"/>
    <property type="match status" value="1"/>
</dbReference>
<feature type="non-terminal residue" evidence="3">
    <location>
        <position position="267"/>
    </location>
</feature>
<evidence type="ECO:0000256" key="1">
    <source>
        <dbReference type="ARBA" id="ARBA00023002"/>
    </source>
</evidence>
<keyword evidence="1" id="KW-0560">Oxidoreductase</keyword>
<gene>
    <name evidence="3" type="ORF">METZ01_LOCUS429333</name>
</gene>
<accession>A0A382Y0A3</accession>
<feature type="non-terminal residue" evidence="3">
    <location>
        <position position="1"/>
    </location>
</feature>
<evidence type="ECO:0000259" key="2">
    <source>
        <dbReference type="Pfam" id="PF01408"/>
    </source>
</evidence>
<dbReference type="InterPro" id="IPR050463">
    <property type="entry name" value="Gfo/Idh/MocA_oxidrdct_glycsds"/>
</dbReference>
<protein>
    <recommendedName>
        <fullName evidence="2">Gfo/Idh/MocA-like oxidoreductase N-terminal domain-containing protein</fullName>
    </recommendedName>
</protein>
<proteinExistence type="predicted"/>
<dbReference type="InterPro" id="IPR000683">
    <property type="entry name" value="Gfo/Idh/MocA-like_OxRdtase_N"/>
</dbReference>
<evidence type="ECO:0000313" key="3">
    <source>
        <dbReference type="EMBL" id="SVD76479.1"/>
    </source>
</evidence>
<dbReference type="GO" id="GO:0016491">
    <property type="term" value="F:oxidoreductase activity"/>
    <property type="evidence" value="ECO:0007669"/>
    <property type="project" value="UniProtKB-KW"/>
</dbReference>
<reference evidence="3" key="1">
    <citation type="submission" date="2018-05" db="EMBL/GenBank/DDBJ databases">
        <authorList>
            <person name="Lanie J.A."/>
            <person name="Ng W.-L."/>
            <person name="Kazmierczak K.M."/>
            <person name="Andrzejewski T.M."/>
            <person name="Davidsen T.M."/>
            <person name="Wayne K.J."/>
            <person name="Tettelin H."/>
            <person name="Glass J.I."/>
            <person name="Rusch D."/>
            <person name="Podicherti R."/>
            <person name="Tsui H.-C.T."/>
            <person name="Winkler M.E."/>
        </authorList>
    </citation>
    <scope>NUCLEOTIDE SEQUENCE</scope>
</reference>
<dbReference type="PANTHER" id="PTHR43818">
    <property type="entry name" value="BCDNA.GH03377"/>
    <property type="match status" value="1"/>
</dbReference>
<dbReference type="GO" id="GO:0000166">
    <property type="term" value="F:nucleotide binding"/>
    <property type="evidence" value="ECO:0007669"/>
    <property type="project" value="InterPro"/>
</dbReference>
<sequence>GTQRLTRFSERFGCRNTYLDYREMIEKEKPDIVSVTTPSLARAEPIIFAAEHGVKGIYSEKGLCASLAEADAITAACKANGVAFNWGAMRRHHDGFKKLRAALADGAIGQLHYAQMYSYTDIIKHHPHTLDLVAMLLGDPAPQWVEGRLVQPGDLLAANAAQRPRAYPSYDADQHAFVPPPGEEIADPMVDFFRVGYEGGAEGHFLPVSGLFDIEVYGSEGRAFAWDNGETIRIRRNNRPEGSIDEKNIRPQGESPTVCTIRDIIRQ</sequence>
<name>A0A382Y0A3_9ZZZZ</name>
<dbReference type="EMBL" id="UINC01171753">
    <property type="protein sequence ID" value="SVD76479.1"/>
    <property type="molecule type" value="Genomic_DNA"/>
</dbReference>